<evidence type="ECO:0000256" key="6">
    <source>
        <dbReference type="ARBA" id="ARBA00022801"/>
    </source>
</evidence>
<name>A0ABT7VRM2_9GAMM</name>
<evidence type="ECO:0000256" key="8">
    <source>
        <dbReference type="HAMAP-Rule" id="MF_00009"/>
    </source>
</evidence>
<dbReference type="InterPro" id="IPR002036">
    <property type="entry name" value="YbeY"/>
</dbReference>
<evidence type="ECO:0000256" key="1">
    <source>
        <dbReference type="ARBA" id="ARBA00010875"/>
    </source>
</evidence>
<dbReference type="PANTHER" id="PTHR46986">
    <property type="entry name" value="ENDORIBONUCLEASE YBEY, CHLOROPLASTIC"/>
    <property type="match status" value="1"/>
</dbReference>
<dbReference type="Gene3D" id="3.40.390.30">
    <property type="entry name" value="Metalloproteases ('zincins'), catalytic domain"/>
    <property type="match status" value="1"/>
</dbReference>
<reference evidence="9" key="1">
    <citation type="submission" date="2023-06" db="EMBL/GenBank/DDBJ databases">
        <title>Uncultivated large filamentous bacteria from sulfidic sediments reveal new species and different genomic features in energy metabolism and defense.</title>
        <authorList>
            <person name="Fonseca A."/>
        </authorList>
    </citation>
    <scope>NUCLEOTIDE SEQUENCE</scope>
    <source>
        <strain evidence="9">HSG4</strain>
    </source>
</reference>
<dbReference type="Proteomes" id="UP001171945">
    <property type="component" value="Unassembled WGS sequence"/>
</dbReference>
<comment type="subcellular location">
    <subcellularLocation>
        <location evidence="8">Cytoplasm</location>
    </subcellularLocation>
</comment>
<feature type="binding site" evidence="8">
    <location>
        <position position="141"/>
    </location>
    <ligand>
        <name>Zn(2+)</name>
        <dbReference type="ChEBI" id="CHEBI:29105"/>
        <note>catalytic</note>
    </ligand>
</feature>
<gene>
    <name evidence="8 9" type="primary">ybeY</name>
    <name evidence="9" type="ORF">QUF54_03095</name>
</gene>
<dbReference type="InterPro" id="IPR020549">
    <property type="entry name" value="YbeY_CS"/>
</dbReference>
<evidence type="ECO:0000256" key="7">
    <source>
        <dbReference type="ARBA" id="ARBA00022833"/>
    </source>
</evidence>
<dbReference type="SUPFAM" id="SSF55486">
    <property type="entry name" value="Metalloproteases ('zincins'), catalytic domain"/>
    <property type="match status" value="1"/>
</dbReference>
<dbReference type="EMBL" id="JAUCGM010000115">
    <property type="protein sequence ID" value="MDM8562319.1"/>
    <property type="molecule type" value="Genomic_DNA"/>
</dbReference>
<keyword evidence="8" id="KW-0963">Cytoplasm</keyword>
<keyword evidence="7 8" id="KW-0862">Zinc</keyword>
<comment type="caution">
    <text evidence="9">The sequence shown here is derived from an EMBL/GenBank/DDBJ whole genome shotgun (WGS) entry which is preliminary data.</text>
</comment>
<comment type="cofactor">
    <cofactor evidence="8">
        <name>Zn(2+)</name>
        <dbReference type="ChEBI" id="CHEBI:29105"/>
    </cofactor>
    <text evidence="8">Binds 1 zinc ion.</text>
</comment>
<dbReference type="NCBIfam" id="TIGR00043">
    <property type="entry name" value="rRNA maturation RNase YbeY"/>
    <property type="match status" value="1"/>
</dbReference>
<dbReference type="InterPro" id="IPR023091">
    <property type="entry name" value="MetalPrtase_cat_dom_sf_prd"/>
</dbReference>
<dbReference type="PROSITE" id="PS01306">
    <property type="entry name" value="UPF0054"/>
    <property type="match status" value="1"/>
</dbReference>
<protein>
    <recommendedName>
        <fullName evidence="8">Endoribonuclease YbeY</fullName>
        <ecNumber evidence="8">3.1.-.-</ecNumber>
    </recommendedName>
</protein>
<evidence type="ECO:0000256" key="3">
    <source>
        <dbReference type="ARBA" id="ARBA00022722"/>
    </source>
</evidence>
<keyword evidence="5 8" id="KW-0255">Endonuclease</keyword>
<dbReference type="EC" id="3.1.-.-" evidence="8"/>
<keyword evidence="4 8" id="KW-0479">Metal-binding</keyword>
<comment type="function">
    <text evidence="8">Single strand-specific metallo-endoribonuclease involved in late-stage 70S ribosome quality control and in maturation of the 3' terminus of the 16S rRNA.</text>
</comment>
<comment type="similarity">
    <text evidence="1 8">Belongs to the endoribonuclease YbeY family.</text>
</comment>
<keyword evidence="10" id="KW-1185">Reference proteome</keyword>
<keyword evidence="8" id="KW-0698">rRNA processing</keyword>
<keyword evidence="6 8" id="KW-0378">Hydrolase</keyword>
<evidence type="ECO:0000313" key="9">
    <source>
        <dbReference type="EMBL" id="MDM8562319.1"/>
    </source>
</evidence>
<keyword evidence="3 8" id="KW-0540">Nuclease</keyword>
<keyword evidence="2 8" id="KW-0690">Ribosome biogenesis</keyword>
<dbReference type="PANTHER" id="PTHR46986:SF1">
    <property type="entry name" value="ENDORIBONUCLEASE YBEY, CHLOROPLASTIC"/>
    <property type="match status" value="1"/>
</dbReference>
<feature type="binding site" evidence="8">
    <location>
        <position position="131"/>
    </location>
    <ligand>
        <name>Zn(2+)</name>
        <dbReference type="ChEBI" id="CHEBI:29105"/>
        <note>catalytic</note>
    </ligand>
</feature>
<dbReference type="HAMAP" id="MF_00009">
    <property type="entry name" value="Endoribonucl_YbeY"/>
    <property type="match status" value="1"/>
</dbReference>
<accession>A0ABT7VRM2</accession>
<sequence>MDVKVDVQYATEETDLPDKEALTQWVNAVLLTLSLQTESTYLQRQISSLFSQKDELELTIRIVDEAEASQLNETWRQSIGPTNVLSFPFECPPGVDIPLLGDIVICATLVAREALKQQKSLQAHWAHLVIHGTLHLLGYDHISDSQAEIMENLEIRVLDHLGYPNPY</sequence>
<proteinExistence type="inferred from homology"/>
<dbReference type="Pfam" id="PF02130">
    <property type="entry name" value="YbeY"/>
    <property type="match status" value="1"/>
</dbReference>
<evidence type="ECO:0000256" key="4">
    <source>
        <dbReference type="ARBA" id="ARBA00022723"/>
    </source>
</evidence>
<evidence type="ECO:0000256" key="5">
    <source>
        <dbReference type="ARBA" id="ARBA00022759"/>
    </source>
</evidence>
<evidence type="ECO:0000313" key="10">
    <source>
        <dbReference type="Proteomes" id="UP001171945"/>
    </source>
</evidence>
<feature type="binding site" evidence="8">
    <location>
        <position position="135"/>
    </location>
    <ligand>
        <name>Zn(2+)</name>
        <dbReference type="ChEBI" id="CHEBI:29105"/>
        <note>catalytic</note>
    </ligand>
</feature>
<organism evidence="9 10">
    <name type="scientific">Candidatus Marithioploca araucensis</name>
    <dbReference type="NCBI Taxonomy" id="70273"/>
    <lineage>
        <taxon>Bacteria</taxon>
        <taxon>Pseudomonadati</taxon>
        <taxon>Pseudomonadota</taxon>
        <taxon>Gammaproteobacteria</taxon>
        <taxon>Thiotrichales</taxon>
        <taxon>Thiotrichaceae</taxon>
        <taxon>Candidatus Marithioploca</taxon>
    </lineage>
</organism>
<evidence type="ECO:0000256" key="2">
    <source>
        <dbReference type="ARBA" id="ARBA00022517"/>
    </source>
</evidence>